<keyword evidence="8" id="KW-1185">Reference proteome</keyword>
<reference evidence="8" key="1">
    <citation type="journal article" date="2019" name="Int. J. Syst. Evol. Microbiol.">
        <title>The Global Catalogue of Microorganisms (GCM) 10K type strain sequencing project: providing services to taxonomists for standard genome sequencing and annotation.</title>
        <authorList>
            <consortium name="The Broad Institute Genomics Platform"/>
            <consortium name="The Broad Institute Genome Sequencing Center for Infectious Disease"/>
            <person name="Wu L."/>
            <person name="Ma J."/>
        </authorList>
    </citation>
    <scope>NUCLEOTIDE SEQUENCE [LARGE SCALE GENOMIC DNA]</scope>
    <source>
        <strain evidence="8">CGMCC 1.18518</strain>
    </source>
</reference>
<dbReference type="Proteomes" id="UP001596230">
    <property type="component" value="Unassembled WGS sequence"/>
</dbReference>
<evidence type="ECO:0000313" key="7">
    <source>
        <dbReference type="EMBL" id="MFC6379679.1"/>
    </source>
</evidence>
<organism evidence="7 8">
    <name type="scientific">Tatumella terrea</name>
    <dbReference type="NCBI Taxonomy" id="419007"/>
    <lineage>
        <taxon>Bacteria</taxon>
        <taxon>Pseudomonadati</taxon>
        <taxon>Pseudomonadota</taxon>
        <taxon>Gammaproteobacteria</taxon>
        <taxon>Enterobacterales</taxon>
        <taxon>Erwiniaceae</taxon>
        <taxon>Tatumella</taxon>
    </lineage>
</organism>
<keyword evidence="7" id="KW-0436">Ligase</keyword>
<comment type="subcellular location">
    <subcellularLocation>
        <location evidence="1">Membrane</location>
        <topology evidence="1">Multi-pass membrane protein</topology>
    </subcellularLocation>
</comment>
<dbReference type="GO" id="GO:0016874">
    <property type="term" value="F:ligase activity"/>
    <property type="evidence" value="ECO:0007669"/>
    <property type="project" value="UniProtKB-KW"/>
</dbReference>
<feature type="domain" description="O-antigen ligase-related" evidence="6">
    <location>
        <begin position="191"/>
        <end position="321"/>
    </location>
</feature>
<feature type="transmembrane region" description="Helical" evidence="5">
    <location>
        <begin position="36"/>
        <end position="52"/>
    </location>
</feature>
<keyword evidence="4 5" id="KW-0472">Membrane</keyword>
<evidence type="ECO:0000256" key="5">
    <source>
        <dbReference type="SAM" id="Phobius"/>
    </source>
</evidence>
<feature type="transmembrane region" description="Helical" evidence="5">
    <location>
        <begin position="12"/>
        <end position="30"/>
    </location>
</feature>
<keyword evidence="3 5" id="KW-1133">Transmembrane helix</keyword>
<comment type="caution">
    <text evidence="7">The sequence shown here is derived from an EMBL/GenBank/DDBJ whole genome shotgun (WGS) entry which is preliminary data.</text>
</comment>
<dbReference type="PANTHER" id="PTHR37422:SF13">
    <property type="entry name" value="LIPOPOLYSACCHARIDE BIOSYNTHESIS PROTEIN PA4999-RELATED"/>
    <property type="match status" value="1"/>
</dbReference>
<dbReference type="PANTHER" id="PTHR37422">
    <property type="entry name" value="TEICHURONIC ACID BIOSYNTHESIS PROTEIN TUAE"/>
    <property type="match status" value="1"/>
</dbReference>
<keyword evidence="2 5" id="KW-0812">Transmembrane</keyword>
<dbReference type="Pfam" id="PF04932">
    <property type="entry name" value="Wzy_C"/>
    <property type="match status" value="1"/>
</dbReference>
<evidence type="ECO:0000256" key="2">
    <source>
        <dbReference type="ARBA" id="ARBA00022692"/>
    </source>
</evidence>
<dbReference type="RefSeq" id="WP_385955014.1">
    <property type="nucleotide sequence ID" value="NZ_JBHSUB010000023.1"/>
</dbReference>
<dbReference type="InterPro" id="IPR051533">
    <property type="entry name" value="WaaL-like"/>
</dbReference>
<feature type="transmembrane region" description="Helical" evidence="5">
    <location>
        <begin position="92"/>
        <end position="114"/>
    </location>
</feature>
<evidence type="ECO:0000313" key="8">
    <source>
        <dbReference type="Proteomes" id="UP001596230"/>
    </source>
</evidence>
<evidence type="ECO:0000256" key="4">
    <source>
        <dbReference type="ARBA" id="ARBA00023136"/>
    </source>
</evidence>
<evidence type="ECO:0000256" key="3">
    <source>
        <dbReference type="ARBA" id="ARBA00022989"/>
    </source>
</evidence>
<feature type="transmembrane region" description="Helical" evidence="5">
    <location>
        <begin position="64"/>
        <end position="86"/>
    </location>
</feature>
<gene>
    <name evidence="7" type="ORF">ACFP9W_16635</name>
</gene>
<feature type="transmembrane region" description="Helical" evidence="5">
    <location>
        <begin position="161"/>
        <end position="178"/>
    </location>
</feature>
<feature type="transmembrane region" description="Helical" evidence="5">
    <location>
        <begin position="121"/>
        <end position="141"/>
    </location>
</feature>
<accession>A0ABW1W0X6</accession>
<proteinExistence type="predicted"/>
<name>A0ABW1W0X6_9GAMM</name>
<dbReference type="InterPro" id="IPR007016">
    <property type="entry name" value="O-antigen_ligase-rel_domated"/>
</dbReference>
<protein>
    <submittedName>
        <fullName evidence="7">O-antigen ligase family protein</fullName>
    </submittedName>
</protein>
<feature type="transmembrane region" description="Helical" evidence="5">
    <location>
        <begin position="227"/>
        <end position="250"/>
    </location>
</feature>
<sequence>MISFPGSKRTFLPYTFFFTAFLFFNTLFNGSTKTNNLLHLAILFFLFHVIVNKTAAHALRTNLALLRGLLIIAAFLFYFTLSNLWSADPGNITATLTHSLYILFYITMTAMVLSSPDRKRILGLIILGFTIVFTWLLLSNFQVILHRGPVTEHNPTAENVIDLSGLACIALILSISLYQETKNKLLFPCMGLFIFFILLTQSRGPFLSLIIAYFIGKGLPGLNRKNIAIALAIIILSAIFIETTELGTLIRLRAEEAYTQSFLRFSIWKHSLELFSRHYLIGNGFSYQLHFINYSGEHIHTAHSLYIGTLLKGGIIGGGLLLSLLLYALTIALKTPKQEYHCGAILMIFSMLFYTTQGMFVIGNPQEFWYLFWFPVGYALSSSPLSSPDSSVIRRR</sequence>
<feature type="transmembrane region" description="Helical" evidence="5">
    <location>
        <begin position="185"/>
        <end position="215"/>
    </location>
</feature>
<feature type="transmembrane region" description="Helical" evidence="5">
    <location>
        <begin position="340"/>
        <end position="362"/>
    </location>
</feature>
<dbReference type="EMBL" id="JBHSUB010000023">
    <property type="protein sequence ID" value="MFC6379679.1"/>
    <property type="molecule type" value="Genomic_DNA"/>
</dbReference>
<evidence type="ECO:0000259" key="6">
    <source>
        <dbReference type="Pfam" id="PF04932"/>
    </source>
</evidence>
<evidence type="ECO:0000256" key="1">
    <source>
        <dbReference type="ARBA" id="ARBA00004141"/>
    </source>
</evidence>
<feature type="transmembrane region" description="Helical" evidence="5">
    <location>
        <begin position="310"/>
        <end position="333"/>
    </location>
</feature>